<evidence type="ECO:0000256" key="3">
    <source>
        <dbReference type="ARBA" id="ARBA00023163"/>
    </source>
</evidence>
<dbReference type="SMART" id="SM00345">
    <property type="entry name" value="HTH_GNTR"/>
    <property type="match status" value="1"/>
</dbReference>
<protein>
    <recommendedName>
        <fullName evidence="4">HTH gntR-type domain-containing protein</fullName>
    </recommendedName>
</protein>
<evidence type="ECO:0000259" key="4">
    <source>
        <dbReference type="PROSITE" id="PS50949"/>
    </source>
</evidence>
<dbReference type="SUPFAM" id="SSF46785">
    <property type="entry name" value="Winged helix' DNA-binding domain"/>
    <property type="match status" value="1"/>
</dbReference>
<dbReference type="EMBL" id="LAZR01015230">
    <property type="protein sequence ID" value="KKM14084.1"/>
    <property type="molecule type" value="Genomic_DNA"/>
</dbReference>
<gene>
    <name evidence="5" type="ORF">LCGC14_1709690</name>
</gene>
<dbReference type="Pfam" id="PF00392">
    <property type="entry name" value="GntR"/>
    <property type="match status" value="1"/>
</dbReference>
<proteinExistence type="predicted"/>
<dbReference type="GO" id="GO:0003677">
    <property type="term" value="F:DNA binding"/>
    <property type="evidence" value="ECO:0007669"/>
    <property type="project" value="UniProtKB-KW"/>
</dbReference>
<organism evidence="5">
    <name type="scientific">marine sediment metagenome</name>
    <dbReference type="NCBI Taxonomy" id="412755"/>
    <lineage>
        <taxon>unclassified sequences</taxon>
        <taxon>metagenomes</taxon>
        <taxon>ecological metagenomes</taxon>
    </lineage>
</organism>
<dbReference type="InterPro" id="IPR000524">
    <property type="entry name" value="Tscrpt_reg_HTH_GntR"/>
</dbReference>
<dbReference type="PROSITE" id="PS50949">
    <property type="entry name" value="HTH_GNTR"/>
    <property type="match status" value="1"/>
</dbReference>
<feature type="domain" description="HTH gntR-type" evidence="4">
    <location>
        <begin position="4"/>
        <end position="71"/>
    </location>
</feature>
<dbReference type="Gene3D" id="1.10.10.10">
    <property type="entry name" value="Winged helix-like DNA-binding domain superfamily/Winged helix DNA-binding domain"/>
    <property type="match status" value="1"/>
</dbReference>
<accession>A0A0F9I355</accession>
<dbReference type="InterPro" id="IPR036390">
    <property type="entry name" value="WH_DNA-bd_sf"/>
</dbReference>
<feature type="non-terminal residue" evidence="5">
    <location>
        <position position="107"/>
    </location>
</feature>
<reference evidence="5" key="1">
    <citation type="journal article" date="2015" name="Nature">
        <title>Complex archaea that bridge the gap between prokaryotes and eukaryotes.</title>
        <authorList>
            <person name="Spang A."/>
            <person name="Saw J.H."/>
            <person name="Jorgensen S.L."/>
            <person name="Zaremba-Niedzwiedzka K."/>
            <person name="Martijn J."/>
            <person name="Lind A.E."/>
            <person name="van Eijk R."/>
            <person name="Schleper C."/>
            <person name="Guy L."/>
            <person name="Ettema T.J."/>
        </authorList>
    </citation>
    <scope>NUCLEOTIDE SEQUENCE</scope>
</reference>
<comment type="caution">
    <text evidence="5">The sequence shown here is derived from an EMBL/GenBank/DDBJ whole genome shotgun (WGS) entry which is preliminary data.</text>
</comment>
<evidence type="ECO:0000256" key="2">
    <source>
        <dbReference type="ARBA" id="ARBA00023125"/>
    </source>
</evidence>
<keyword evidence="1" id="KW-0805">Transcription regulation</keyword>
<evidence type="ECO:0000256" key="1">
    <source>
        <dbReference type="ARBA" id="ARBA00023015"/>
    </source>
</evidence>
<dbReference type="InterPro" id="IPR036388">
    <property type="entry name" value="WH-like_DNA-bd_sf"/>
</dbReference>
<evidence type="ECO:0000313" key="5">
    <source>
        <dbReference type="EMBL" id="KKM14084.1"/>
    </source>
</evidence>
<dbReference type="GO" id="GO:0003700">
    <property type="term" value="F:DNA-binding transcription factor activity"/>
    <property type="evidence" value="ECO:0007669"/>
    <property type="project" value="InterPro"/>
</dbReference>
<dbReference type="PANTHER" id="PTHR43537">
    <property type="entry name" value="TRANSCRIPTIONAL REGULATOR, GNTR FAMILY"/>
    <property type="match status" value="1"/>
</dbReference>
<name>A0A0F9I355_9ZZZZ</name>
<dbReference type="AlphaFoldDB" id="A0A0F9I355"/>
<sequence length="107" mass="12273">MTRQQDMDSIVGTLEEDIVLWRILPGERLVEDVLMARFDAKRHVIRRALDVLERMGLAERLRNRGAQVRTYHDAEVTDLFAYRSLLEPSAVALMQLPPPAEEMAGLE</sequence>
<dbReference type="PANTHER" id="PTHR43537:SF49">
    <property type="entry name" value="TRANSCRIPTIONAL REGULATORY PROTEIN"/>
    <property type="match status" value="1"/>
</dbReference>
<keyword evidence="2" id="KW-0238">DNA-binding</keyword>
<keyword evidence="3" id="KW-0804">Transcription</keyword>